<evidence type="ECO:0000256" key="8">
    <source>
        <dbReference type="ARBA" id="ARBA00022741"/>
    </source>
</evidence>
<dbReference type="OrthoDB" id="9789797at2"/>
<dbReference type="SUPFAM" id="SSF52540">
    <property type="entry name" value="P-loop containing nucleoside triphosphate hydrolases"/>
    <property type="match status" value="1"/>
</dbReference>
<dbReference type="CDD" id="cd01983">
    <property type="entry name" value="SIMIBI"/>
    <property type="match status" value="1"/>
</dbReference>
<comment type="pathway">
    <text evidence="2 13">Glycolipid biosynthesis; lipid IV(A) biosynthesis; lipid IV(A) from (3R)-3-hydroxytetradecanoyl-[acyl-carrier-protein] and UDP-N-acetyl-alpha-D-glucosamine: step 6/6.</text>
</comment>
<evidence type="ECO:0000256" key="9">
    <source>
        <dbReference type="ARBA" id="ARBA00022777"/>
    </source>
</evidence>
<dbReference type="HOGENOM" id="CLU_038816_6_0_0"/>
<dbReference type="PANTHER" id="PTHR42724:SF1">
    <property type="entry name" value="TETRAACYLDISACCHARIDE 4'-KINASE, MITOCHONDRIAL-RELATED"/>
    <property type="match status" value="1"/>
</dbReference>
<feature type="binding site" evidence="13">
    <location>
        <begin position="74"/>
        <end position="81"/>
    </location>
    <ligand>
        <name>ATP</name>
        <dbReference type="ChEBI" id="CHEBI:30616"/>
    </ligand>
</feature>
<comment type="catalytic activity">
    <reaction evidence="13">
        <text>a lipid A disaccharide + ATP = a lipid IVA + ADP + H(+)</text>
        <dbReference type="Rhea" id="RHEA:67840"/>
        <dbReference type="ChEBI" id="CHEBI:15378"/>
        <dbReference type="ChEBI" id="CHEBI:30616"/>
        <dbReference type="ChEBI" id="CHEBI:176343"/>
        <dbReference type="ChEBI" id="CHEBI:176425"/>
        <dbReference type="ChEBI" id="CHEBI:456216"/>
        <dbReference type="EC" id="2.7.1.130"/>
    </reaction>
</comment>
<keyword evidence="6 13" id="KW-0441">Lipid A biosynthesis</keyword>
<keyword evidence="15" id="KW-1185">Reference proteome</keyword>
<dbReference type="GO" id="GO:0009244">
    <property type="term" value="P:lipopolysaccharide core region biosynthetic process"/>
    <property type="evidence" value="ECO:0007669"/>
    <property type="project" value="TreeGrafter"/>
</dbReference>
<evidence type="ECO:0000256" key="6">
    <source>
        <dbReference type="ARBA" id="ARBA00022556"/>
    </source>
</evidence>
<keyword evidence="10 13" id="KW-0067">ATP-binding</keyword>
<keyword evidence="9 13" id="KW-0418">Kinase</keyword>
<dbReference type="InterPro" id="IPR003758">
    <property type="entry name" value="LpxK"/>
</dbReference>
<evidence type="ECO:0000256" key="13">
    <source>
        <dbReference type="HAMAP-Rule" id="MF_00409"/>
    </source>
</evidence>
<dbReference type="GO" id="GO:0009245">
    <property type="term" value="P:lipid A biosynthetic process"/>
    <property type="evidence" value="ECO:0007669"/>
    <property type="project" value="UniProtKB-UniRule"/>
</dbReference>
<evidence type="ECO:0000256" key="4">
    <source>
        <dbReference type="ARBA" id="ARBA00016436"/>
    </source>
</evidence>
<dbReference type="GO" id="GO:0009029">
    <property type="term" value="F:lipid-A 4'-kinase activity"/>
    <property type="evidence" value="ECO:0007669"/>
    <property type="project" value="UniProtKB-UniRule"/>
</dbReference>
<comment type="function">
    <text evidence="1 13">Transfers the gamma-phosphate of ATP to the 4'-position of a tetraacyldisaccharide 1-phosphate intermediate (termed DS-1-P) to form tetraacyldisaccharide 1,4'-bis-phosphate (lipid IVA).</text>
</comment>
<organism evidence="14 15">
    <name type="scientific">Opitutus terrae (strain DSM 11246 / JCM 15787 / PB90-1)</name>
    <dbReference type="NCBI Taxonomy" id="452637"/>
    <lineage>
        <taxon>Bacteria</taxon>
        <taxon>Pseudomonadati</taxon>
        <taxon>Verrucomicrobiota</taxon>
        <taxon>Opitutia</taxon>
        <taxon>Opitutales</taxon>
        <taxon>Opitutaceae</taxon>
        <taxon>Opitutus</taxon>
    </lineage>
</organism>
<dbReference type="GO" id="GO:0005886">
    <property type="term" value="C:plasma membrane"/>
    <property type="evidence" value="ECO:0007669"/>
    <property type="project" value="TreeGrafter"/>
</dbReference>
<dbReference type="STRING" id="452637.Oter_3001"/>
<evidence type="ECO:0000256" key="11">
    <source>
        <dbReference type="ARBA" id="ARBA00023098"/>
    </source>
</evidence>
<dbReference type="InterPro" id="IPR027417">
    <property type="entry name" value="P-loop_NTPase"/>
</dbReference>
<evidence type="ECO:0000256" key="1">
    <source>
        <dbReference type="ARBA" id="ARBA00002274"/>
    </source>
</evidence>
<dbReference type="EMBL" id="CP001032">
    <property type="protein sequence ID" value="ACB76282.1"/>
    <property type="molecule type" value="Genomic_DNA"/>
</dbReference>
<sequence>MSWWKRKFNALELYTIDVILGRRADTGAAVYGAFLQALSWLFNGIAQLRLWLYRHRILHDQPLGCLVVVVGNLTVGGTGKTPVVEKFARALRDRGRKVAILSRGYKSKSAPFWKKWWYALNHAEEPPPRIVSDGTRVLLDSEQAGDEPYMLARNLPGVIVLVDKNRVKSGAYAIKKFGCDTLVLDDGFQYLPLKGRLNLLLVDKTNPFGNGHLLPRGILREPIKHLRRASYVFLTKSNGHRDEELERLIKQHNPDVDIIECAHRPQYLQRWHGRLAHDARPDPVGAPNAVPSTIAAAAPVHGQDARATEFTGGTPVPPKPGSGREPLSFLKGRRVLAFSGIATPESFEKFLRDLGALIVARERFLDHYRYTDEDFGALFAAAKENKAECLVTTEKDAVRIPENYVCPLPLYYLRLEIDIIRGAADFDEAVGRICFPQTEVRRLV</sequence>
<dbReference type="Proteomes" id="UP000007013">
    <property type="component" value="Chromosome"/>
</dbReference>
<evidence type="ECO:0000256" key="5">
    <source>
        <dbReference type="ARBA" id="ARBA00022516"/>
    </source>
</evidence>
<name>B1ZYV9_OPITP</name>
<dbReference type="HAMAP" id="MF_00409">
    <property type="entry name" value="LpxK"/>
    <property type="match status" value="1"/>
</dbReference>
<dbReference type="GO" id="GO:0005524">
    <property type="term" value="F:ATP binding"/>
    <property type="evidence" value="ECO:0007669"/>
    <property type="project" value="UniProtKB-UniRule"/>
</dbReference>
<dbReference type="EC" id="2.7.1.130" evidence="3 13"/>
<gene>
    <name evidence="13" type="primary">lpxK</name>
    <name evidence="14" type="ordered locus">Oter_3001</name>
</gene>
<evidence type="ECO:0000256" key="3">
    <source>
        <dbReference type="ARBA" id="ARBA00012071"/>
    </source>
</evidence>
<protein>
    <recommendedName>
        <fullName evidence="4 13">Tetraacyldisaccharide 4'-kinase</fullName>
        <ecNumber evidence="3 13">2.7.1.130</ecNumber>
    </recommendedName>
    <alternativeName>
        <fullName evidence="12 13">Lipid A 4'-kinase</fullName>
    </alternativeName>
</protein>
<dbReference type="UniPathway" id="UPA00359">
    <property type="reaction ID" value="UER00482"/>
</dbReference>
<reference evidence="14 15" key="1">
    <citation type="journal article" date="2011" name="J. Bacteriol.">
        <title>Genome sequence of the verrucomicrobium Opitutus terrae PB90-1, an abundant inhabitant of rice paddy soil ecosystems.</title>
        <authorList>
            <person name="van Passel M.W."/>
            <person name="Kant R."/>
            <person name="Palva A."/>
            <person name="Copeland A."/>
            <person name="Lucas S."/>
            <person name="Lapidus A."/>
            <person name="Glavina del Rio T."/>
            <person name="Pitluck S."/>
            <person name="Goltsman E."/>
            <person name="Clum A."/>
            <person name="Sun H."/>
            <person name="Schmutz J."/>
            <person name="Larimer F.W."/>
            <person name="Land M.L."/>
            <person name="Hauser L."/>
            <person name="Kyrpides N."/>
            <person name="Mikhailova N."/>
            <person name="Richardson P.P."/>
            <person name="Janssen P.H."/>
            <person name="de Vos W.M."/>
            <person name="Smidt H."/>
        </authorList>
    </citation>
    <scope>NUCLEOTIDE SEQUENCE [LARGE SCALE GENOMIC DNA]</scope>
    <source>
        <strain evidence="15">DSM 11246 / JCM 15787 / PB90-1</strain>
    </source>
</reference>
<evidence type="ECO:0000313" key="14">
    <source>
        <dbReference type="EMBL" id="ACB76282.1"/>
    </source>
</evidence>
<accession>B1ZYV9</accession>
<keyword evidence="7 13" id="KW-0808">Transferase</keyword>
<proteinExistence type="inferred from homology"/>
<evidence type="ECO:0000256" key="7">
    <source>
        <dbReference type="ARBA" id="ARBA00022679"/>
    </source>
</evidence>
<evidence type="ECO:0000256" key="12">
    <source>
        <dbReference type="ARBA" id="ARBA00029757"/>
    </source>
</evidence>
<evidence type="ECO:0000256" key="2">
    <source>
        <dbReference type="ARBA" id="ARBA00004870"/>
    </source>
</evidence>
<evidence type="ECO:0000313" key="15">
    <source>
        <dbReference type="Proteomes" id="UP000007013"/>
    </source>
</evidence>
<evidence type="ECO:0000256" key="10">
    <source>
        <dbReference type="ARBA" id="ARBA00022840"/>
    </source>
</evidence>
<dbReference type="AlphaFoldDB" id="B1ZYV9"/>
<dbReference type="eggNOG" id="COG1663">
    <property type="taxonomic scope" value="Bacteria"/>
</dbReference>
<dbReference type="Pfam" id="PF02606">
    <property type="entry name" value="LpxK"/>
    <property type="match status" value="1"/>
</dbReference>
<dbReference type="NCBIfam" id="TIGR00682">
    <property type="entry name" value="lpxK"/>
    <property type="match status" value="1"/>
</dbReference>
<dbReference type="KEGG" id="ote:Oter_3001"/>
<keyword evidence="11 13" id="KW-0443">Lipid metabolism</keyword>
<dbReference type="PANTHER" id="PTHR42724">
    <property type="entry name" value="TETRAACYLDISACCHARIDE 4'-KINASE"/>
    <property type="match status" value="1"/>
</dbReference>
<keyword evidence="5 13" id="KW-0444">Lipid biosynthesis</keyword>
<dbReference type="RefSeq" id="WP_012375811.1">
    <property type="nucleotide sequence ID" value="NC_010571.1"/>
</dbReference>
<comment type="similarity">
    <text evidence="13">Belongs to the LpxK family.</text>
</comment>
<keyword evidence="8 13" id="KW-0547">Nucleotide-binding</keyword>